<evidence type="ECO:0000256" key="3">
    <source>
        <dbReference type="ARBA" id="ARBA00022692"/>
    </source>
</evidence>
<comment type="similarity">
    <text evidence="6">Belongs to the ABC-4 integral membrane protein family.</text>
</comment>
<evidence type="ECO:0000313" key="11">
    <source>
        <dbReference type="Proteomes" id="UP001596114"/>
    </source>
</evidence>
<dbReference type="InterPro" id="IPR025857">
    <property type="entry name" value="MacB_PCD"/>
</dbReference>
<feature type="domain" description="MacB-like periplasmic core" evidence="9">
    <location>
        <begin position="20"/>
        <end position="242"/>
    </location>
</feature>
<evidence type="ECO:0000256" key="2">
    <source>
        <dbReference type="ARBA" id="ARBA00022475"/>
    </source>
</evidence>
<evidence type="ECO:0000259" key="9">
    <source>
        <dbReference type="Pfam" id="PF12704"/>
    </source>
</evidence>
<keyword evidence="2" id="KW-1003">Cell membrane</keyword>
<dbReference type="RefSeq" id="WP_377320331.1">
    <property type="nucleotide sequence ID" value="NZ_JBHSNF010000002.1"/>
</dbReference>
<evidence type="ECO:0000256" key="1">
    <source>
        <dbReference type="ARBA" id="ARBA00004651"/>
    </source>
</evidence>
<evidence type="ECO:0000313" key="10">
    <source>
        <dbReference type="EMBL" id="MFC5526556.1"/>
    </source>
</evidence>
<comment type="subcellular location">
    <subcellularLocation>
        <location evidence="1">Cell membrane</location>
        <topology evidence="1">Multi-pass membrane protein</topology>
    </subcellularLocation>
</comment>
<comment type="caution">
    <text evidence="10">The sequence shown here is derived from an EMBL/GenBank/DDBJ whole genome shotgun (WGS) entry which is preliminary data.</text>
</comment>
<keyword evidence="5 7" id="KW-0472">Membrane</keyword>
<dbReference type="PANTHER" id="PTHR30572">
    <property type="entry name" value="MEMBRANE COMPONENT OF TRANSPORTER-RELATED"/>
    <property type="match status" value="1"/>
</dbReference>
<feature type="transmembrane region" description="Helical" evidence="7">
    <location>
        <begin position="21"/>
        <end position="41"/>
    </location>
</feature>
<reference evidence="11" key="1">
    <citation type="journal article" date="2019" name="Int. J. Syst. Evol. Microbiol.">
        <title>The Global Catalogue of Microorganisms (GCM) 10K type strain sequencing project: providing services to taxonomists for standard genome sequencing and annotation.</title>
        <authorList>
            <consortium name="The Broad Institute Genomics Platform"/>
            <consortium name="The Broad Institute Genome Sequencing Center for Infectious Disease"/>
            <person name="Wu L."/>
            <person name="Ma J."/>
        </authorList>
    </citation>
    <scope>NUCLEOTIDE SEQUENCE [LARGE SCALE GENOMIC DNA]</scope>
    <source>
        <strain evidence="11">CGMCC 1.16619</strain>
    </source>
</reference>
<name>A0ABW0QPR0_9GAMM</name>
<gene>
    <name evidence="10" type="ORF">ACFPPA_12505</name>
</gene>
<feature type="transmembrane region" description="Helical" evidence="7">
    <location>
        <begin position="362"/>
        <end position="385"/>
    </location>
</feature>
<feature type="transmembrane region" description="Helical" evidence="7">
    <location>
        <begin position="323"/>
        <end position="356"/>
    </location>
</feature>
<dbReference type="InterPro" id="IPR050250">
    <property type="entry name" value="Macrolide_Exporter_MacB"/>
</dbReference>
<dbReference type="PANTHER" id="PTHR30572:SF4">
    <property type="entry name" value="ABC TRANSPORTER PERMEASE YTRF"/>
    <property type="match status" value="1"/>
</dbReference>
<evidence type="ECO:0000259" key="8">
    <source>
        <dbReference type="Pfam" id="PF02687"/>
    </source>
</evidence>
<feature type="domain" description="ABC3 transporter permease C-terminal" evidence="8">
    <location>
        <begin position="282"/>
        <end position="395"/>
    </location>
</feature>
<keyword evidence="11" id="KW-1185">Reference proteome</keyword>
<evidence type="ECO:0000256" key="6">
    <source>
        <dbReference type="ARBA" id="ARBA00038076"/>
    </source>
</evidence>
<dbReference type="Pfam" id="PF02687">
    <property type="entry name" value="FtsX"/>
    <property type="match status" value="1"/>
</dbReference>
<evidence type="ECO:0000256" key="5">
    <source>
        <dbReference type="ARBA" id="ARBA00023136"/>
    </source>
</evidence>
<proteinExistence type="inferred from homology"/>
<sequence length="402" mass="42623">MLWSTLLLALREIRRNLTRSFLTVLGILIGVAAVITMVTLGNGATAAVSAQISSLGSNLLMVRPGQRLGAGRDTAGAAAFKLADAAAIESQVGQLSSVAPVVSRTVTVVHLANNWSSSVVGSSNAYFSAGSWKFAAGRMFSEAEQQTGKAVCVLGETTRSKLFGSENPVGSAIRIKRFSCEVIGLLVAKGQSSMGRDQDDVIVMPLRTVQRRLSGNQDVGMLLVSVQDGASTSQVKQQIEALLRDRRRIAANEEDDFNVLDTREIAEMLSSTTRVLTLLLGAVAAVSLLVGGVGIMNIMLVSVTERTREIGIRLAVGALEREVLLQFLIEAVVLSSIGGLLGMLVATVGSIVLAQLMQVPYVFGPAINLLAFLFSAAIGVVFGYFPARRAARLDPIEALRHE</sequence>
<dbReference type="Proteomes" id="UP001596114">
    <property type="component" value="Unassembled WGS sequence"/>
</dbReference>
<feature type="transmembrane region" description="Helical" evidence="7">
    <location>
        <begin position="278"/>
        <end position="303"/>
    </location>
</feature>
<accession>A0ABW0QPR0</accession>
<keyword evidence="3 7" id="KW-0812">Transmembrane</keyword>
<evidence type="ECO:0000256" key="7">
    <source>
        <dbReference type="SAM" id="Phobius"/>
    </source>
</evidence>
<dbReference type="EMBL" id="JBHSNF010000002">
    <property type="protein sequence ID" value="MFC5526556.1"/>
    <property type="molecule type" value="Genomic_DNA"/>
</dbReference>
<protein>
    <submittedName>
        <fullName evidence="10">ABC transporter permease</fullName>
    </submittedName>
</protein>
<evidence type="ECO:0000256" key="4">
    <source>
        <dbReference type="ARBA" id="ARBA00022989"/>
    </source>
</evidence>
<organism evidence="10 11">
    <name type="scientific">Rhodanobacter ginsengisoli</name>
    <dbReference type="NCBI Taxonomy" id="418646"/>
    <lineage>
        <taxon>Bacteria</taxon>
        <taxon>Pseudomonadati</taxon>
        <taxon>Pseudomonadota</taxon>
        <taxon>Gammaproteobacteria</taxon>
        <taxon>Lysobacterales</taxon>
        <taxon>Rhodanobacteraceae</taxon>
        <taxon>Rhodanobacter</taxon>
    </lineage>
</organism>
<dbReference type="Pfam" id="PF12704">
    <property type="entry name" value="MacB_PCD"/>
    <property type="match status" value="1"/>
</dbReference>
<keyword evidence="4 7" id="KW-1133">Transmembrane helix</keyword>
<dbReference type="InterPro" id="IPR003838">
    <property type="entry name" value="ABC3_permease_C"/>
</dbReference>